<dbReference type="InterPro" id="IPR002125">
    <property type="entry name" value="CMP_dCMP_dom"/>
</dbReference>
<dbReference type="STRING" id="1122216.GCA_000423385_01155"/>
<feature type="domain" description="CMP/dCMP-type deaminase" evidence="5">
    <location>
        <begin position="1"/>
        <end position="115"/>
    </location>
</feature>
<evidence type="ECO:0000313" key="6">
    <source>
        <dbReference type="EMBL" id="STY71377.1"/>
    </source>
</evidence>
<dbReference type="InterPro" id="IPR016193">
    <property type="entry name" value="Cytidine_deaminase-like"/>
</dbReference>
<comment type="similarity">
    <text evidence="1">Belongs to the cytidine and deoxycytidylate deaminase family.</text>
</comment>
<reference evidence="6 7" key="1">
    <citation type="submission" date="2018-06" db="EMBL/GenBank/DDBJ databases">
        <authorList>
            <consortium name="Pathogen Informatics"/>
            <person name="Doyle S."/>
        </authorList>
    </citation>
    <scope>NUCLEOTIDE SEQUENCE [LARGE SCALE GENOMIC DNA]</scope>
    <source>
        <strain evidence="6 7">NCTC10571</strain>
    </source>
</reference>
<evidence type="ECO:0000313" key="7">
    <source>
        <dbReference type="Proteomes" id="UP000255234"/>
    </source>
</evidence>
<dbReference type="GO" id="GO:0008892">
    <property type="term" value="F:guanine deaminase activity"/>
    <property type="evidence" value="ECO:0007669"/>
    <property type="project" value="UniProtKB-EC"/>
</dbReference>
<dbReference type="AlphaFoldDB" id="A0A378NU23"/>
<dbReference type="PANTHER" id="PTHR11079:SF161">
    <property type="entry name" value="CMP_DCMP-TYPE DEAMINASE DOMAIN-CONTAINING PROTEIN"/>
    <property type="match status" value="1"/>
</dbReference>
<name>A0A378NU23_9FIRM</name>
<sequence>MTKEEFMLIATQEADSNLTTNEGGPFGAVIVKDSKIVGRGHNRVLIKHDPTCHAEVEAIRDACQNLGTHDLTGCELYTSCYPCPMCLSATIWANIKKVYYGNTAKDADKIGFRDDFIYNYIEGKCQDISVLDLEQFGRDITIKSFDNFAQKTDKTIY</sequence>
<organism evidence="6 7">
    <name type="scientific">Megamonas hypermegale</name>
    <dbReference type="NCBI Taxonomy" id="158847"/>
    <lineage>
        <taxon>Bacteria</taxon>
        <taxon>Bacillati</taxon>
        <taxon>Bacillota</taxon>
        <taxon>Negativicutes</taxon>
        <taxon>Selenomonadales</taxon>
        <taxon>Selenomonadaceae</taxon>
        <taxon>Megamonas</taxon>
    </lineage>
</organism>
<keyword evidence="4" id="KW-0862">Zinc</keyword>
<evidence type="ECO:0000259" key="5">
    <source>
        <dbReference type="PROSITE" id="PS51747"/>
    </source>
</evidence>
<dbReference type="GO" id="GO:0046872">
    <property type="term" value="F:metal ion binding"/>
    <property type="evidence" value="ECO:0007669"/>
    <property type="project" value="UniProtKB-KW"/>
</dbReference>
<proteinExistence type="inferred from homology"/>
<evidence type="ECO:0000256" key="4">
    <source>
        <dbReference type="ARBA" id="ARBA00022833"/>
    </source>
</evidence>
<evidence type="ECO:0000256" key="1">
    <source>
        <dbReference type="ARBA" id="ARBA00006576"/>
    </source>
</evidence>
<dbReference type="CDD" id="cd01285">
    <property type="entry name" value="nucleoside_deaminase"/>
    <property type="match status" value="1"/>
</dbReference>
<evidence type="ECO:0000256" key="2">
    <source>
        <dbReference type="ARBA" id="ARBA00022723"/>
    </source>
</evidence>
<dbReference type="GO" id="GO:0047974">
    <property type="term" value="F:guanosine deaminase activity"/>
    <property type="evidence" value="ECO:0007669"/>
    <property type="project" value="TreeGrafter"/>
</dbReference>
<protein>
    <submittedName>
        <fullName evidence="6">Guanine deaminase</fullName>
        <ecNumber evidence="6">3.5.4.3</ecNumber>
    </submittedName>
</protein>
<dbReference type="SUPFAM" id="SSF53927">
    <property type="entry name" value="Cytidine deaminase-like"/>
    <property type="match status" value="1"/>
</dbReference>
<dbReference type="Pfam" id="PF00383">
    <property type="entry name" value="dCMP_cyt_deam_1"/>
    <property type="match status" value="1"/>
</dbReference>
<dbReference type="PROSITE" id="PS51747">
    <property type="entry name" value="CYT_DCMP_DEAMINASES_2"/>
    <property type="match status" value="1"/>
</dbReference>
<gene>
    <name evidence="6" type="primary">guaD</name>
    <name evidence="6" type="ORF">NCTC10571_01533</name>
</gene>
<keyword evidence="3 6" id="KW-0378">Hydrolase</keyword>
<keyword evidence="2" id="KW-0479">Metal-binding</keyword>
<dbReference type="EMBL" id="UGPP01000001">
    <property type="protein sequence ID" value="STY71377.1"/>
    <property type="molecule type" value="Genomic_DNA"/>
</dbReference>
<dbReference type="RefSeq" id="WP_115151725.1">
    <property type="nucleotide sequence ID" value="NZ_UGPP01000001.1"/>
</dbReference>
<dbReference type="EC" id="3.5.4.3" evidence="6"/>
<evidence type="ECO:0000256" key="3">
    <source>
        <dbReference type="ARBA" id="ARBA00022801"/>
    </source>
</evidence>
<dbReference type="FunFam" id="3.40.140.10:FF:000011">
    <property type="entry name" value="tRNA-specific adenosine deaminase"/>
    <property type="match status" value="1"/>
</dbReference>
<dbReference type="Gene3D" id="3.40.140.10">
    <property type="entry name" value="Cytidine Deaminase, domain 2"/>
    <property type="match status" value="1"/>
</dbReference>
<accession>A0A378NU23</accession>
<dbReference type="GO" id="GO:0006152">
    <property type="term" value="P:purine nucleoside catabolic process"/>
    <property type="evidence" value="ECO:0007669"/>
    <property type="project" value="TreeGrafter"/>
</dbReference>
<dbReference type="PANTHER" id="PTHR11079">
    <property type="entry name" value="CYTOSINE DEAMINASE FAMILY MEMBER"/>
    <property type="match status" value="1"/>
</dbReference>
<dbReference type="Proteomes" id="UP000255234">
    <property type="component" value="Unassembled WGS sequence"/>
</dbReference>